<protein>
    <submittedName>
        <fullName evidence="2">Uncharacterized protein</fullName>
    </submittedName>
</protein>
<comment type="caution">
    <text evidence="2">The sequence shown here is derived from an EMBL/GenBank/DDBJ whole genome shotgun (WGS) entry which is preliminary data.</text>
</comment>
<feature type="chain" id="PRO_5036735873" evidence="1">
    <location>
        <begin position="24"/>
        <end position="111"/>
    </location>
</feature>
<proteinExistence type="predicted"/>
<dbReference type="AlphaFoldDB" id="A0A922MVX4"/>
<dbReference type="GO" id="GO:0042742">
    <property type="term" value="P:defense response to bacterium"/>
    <property type="evidence" value="ECO:0007669"/>
    <property type="project" value="InterPro"/>
</dbReference>
<dbReference type="Proteomes" id="UP000814243">
    <property type="component" value="Unassembled WGS sequence"/>
</dbReference>
<accession>A0A922MVX4</accession>
<evidence type="ECO:0000313" key="3">
    <source>
        <dbReference type="Proteomes" id="UP000814243"/>
    </source>
</evidence>
<reference evidence="2" key="1">
    <citation type="journal article" date="2021" name="G3 (Bethesda)">
        <title>Genome and transcriptome analysis of the beet armyworm Spodoptera exigua reveals targets for pest control. .</title>
        <authorList>
            <person name="Simon S."/>
            <person name="Breeschoten T."/>
            <person name="Jansen H.J."/>
            <person name="Dirks R.P."/>
            <person name="Schranz M.E."/>
            <person name="Ros V.I.D."/>
        </authorList>
    </citation>
    <scope>NUCLEOTIDE SEQUENCE</scope>
    <source>
        <strain evidence="2">TB_SE_WUR_2020</strain>
    </source>
</reference>
<dbReference type="InterPro" id="IPR037043">
    <property type="entry name" value="Moricin_sf"/>
</dbReference>
<dbReference type="EMBL" id="JACEFF010000084">
    <property type="protein sequence ID" value="KAH9644455.1"/>
    <property type="molecule type" value="Genomic_DNA"/>
</dbReference>
<dbReference type="InterPro" id="IPR009456">
    <property type="entry name" value="Moricin_fam"/>
</dbReference>
<name>A0A922MVX4_SPOEX</name>
<dbReference type="GO" id="GO:0005576">
    <property type="term" value="C:extracellular region"/>
    <property type="evidence" value="ECO:0007669"/>
    <property type="project" value="InterPro"/>
</dbReference>
<keyword evidence="1" id="KW-0732">Signal</keyword>
<feature type="signal peptide" evidence="1">
    <location>
        <begin position="1"/>
        <end position="23"/>
    </location>
</feature>
<evidence type="ECO:0000313" key="2">
    <source>
        <dbReference type="EMBL" id="KAH9644455.1"/>
    </source>
</evidence>
<sequence length="111" mass="11595">MKLFNLLVLVLAVVAMFMGGASANPKGKGSALRKGAKAIKAGIGAIGAIGTGHEVYQHVKNRGADNDLPKLLGLLSFPFGCNGDLSRLLTTDPTVRDCPGELPKQCPMHLL</sequence>
<evidence type="ECO:0000256" key="1">
    <source>
        <dbReference type="SAM" id="SignalP"/>
    </source>
</evidence>
<organism evidence="2 3">
    <name type="scientific">Spodoptera exigua</name>
    <name type="common">Beet armyworm</name>
    <name type="synonym">Noctua fulgens</name>
    <dbReference type="NCBI Taxonomy" id="7107"/>
    <lineage>
        <taxon>Eukaryota</taxon>
        <taxon>Metazoa</taxon>
        <taxon>Ecdysozoa</taxon>
        <taxon>Arthropoda</taxon>
        <taxon>Hexapoda</taxon>
        <taxon>Insecta</taxon>
        <taxon>Pterygota</taxon>
        <taxon>Neoptera</taxon>
        <taxon>Endopterygota</taxon>
        <taxon>Lepidoptera</taxon>
        <taxon>Glossata</taxon>
        <taxon>Ditrysia</taxon>
        <taxon>Noctuoidea</taxon>
        <taxon>Noctuidae</taxon>
        <taxon>Amphipyrinae</taxon>
        <taxon>Spodoptera</taxon>
    </lineage>
</organism>
<dbReference type="Pfam" id="PF06451">
    <property type="entry name" value="Moricin"/>
    <property type="match status" value="1"/>
</dbReference>
<gene>
    <name evidence="2" type="ORF">HF086_009839</name>
</gene>
<dbReference type="Gene3D" id="1.20.5.750">
    <property type="entry name" value="Moricin domain"/>
    <property type="match status" value="1"/>
</dbReference>